<comment type="caution">
    <text evidence="6">The sequence shown here is derived from an EMBL/GenBank/DDBJ whole genome shotgun (WGS) entry which is preliminary data.</text>
</comment>
<feature type="transmembrane region" description="Helical" evidence="5">
    <location>
        <begin position="89"/>
        <end position="109"/>
    </location>
</feature>
<feature type="transmembrane region" description="Helical" evidence="5">
    <location>
        <begin position="217"/>
        <end position="237"/>
    </location>
</feature>
<dbReference type="GO" id="GO:0022857">
    <property type="term" value="F:transmembrane transporter activity"/>
    <property type="evidence" value="ECO:0007669"/>
    <property type="project" value="InterPro"/>
</dbReference>
<dbReference type="InterPro" id="IPR037185">
    <property type="entry name" value="EmrE-like"/>
</dbReference>
<proteinExistence type="predicted"/>
<dbReference type="SUPFAM" id="SSF103481">
    <property type="entry name" value="Multidrug resistance efflux transporter EmrE"/>
    <property type="match status" value="1"/>
</dbReference>
<dbReference type="GO" id="GO:0016020">
    <property type="term" value="C:membrane"/>
    <property type="evidence" value="ECO:0007669"/>
    <property type="project" value="InterPro"/>
</dbReference>
<feature type="transmembrane region" description="Helical" evidence="5">
    <location>
        <begin position="137"/>
        <end position="157"/>
    </location>
</feature>
<dbReference type="AlphaFoldDB" id="A0A392LZ78"/>
<gene>
    <name evidence="6" type="ORF">A2U01_0001080</name>
</gene>
<feature type="transmembrane region" description="Helical" evidence="5">
    <location>
        <begin position="49"/>
        <end position="77"/>
    </location>
</feature>
<keyword evidence="2 5" id="KW-0812">Transmembrane</keyword>
<evidence type="ECO:0000256" key="3">
    <source>
        <dbReference type="ARBA" id="ARBA00022989"/>
    </source>
</evidence>
<keyword evidence="3 5" id="KW-1133">Transmembrane helix</keyword>
<evidence type="ECO:0000256" key="4">
    <source>
        <dbReference type="ARBA" id="ARBA00023136"/>
    </source>
</evidence>
<keyword evidence="4 5" id="KW-0472">Membrane</keyword>
<evidence type="ECO:0000313" key="7">
    <source>
        <dbReference type="Proteomes" id="UP000265520"/>
    </source>
</evidence>
<evidence type="ECO:0000256" key="2">
    <source>
        <dbReference type="ARBA" id="ARBA00022692"/>
    </source>
</evidence>
<keyword evidence="7" id="KW-1185">Reference proteome</keyword>
<dbReference type="InterPro" id="IPR030184">
    <property type="entry name" value="WAT1-related"/>
</dbReference>
<evidence type="ECO:0000256" key="1">
    <source>
        <dbReference type="ARBA" id="ARBA00004141"/>
    </source>
</evidence>
<feature type="transmembrane region" description="Helical" evidence="5">
    <location>
        <begin position="243"/>
        <end position="262"/>
    </location>
</feature>
<evidence type="ECO:0000256" key="5">
    <source>
        <dbReference type="SAM" id="Phobius"/>
    </source>
</evidence>
<accession>A0A392LZ78</accession>
<organism evidence="6 7">
    <name type="scientific">Trifolium medium</name>
    <dbReference type="NCBI Taxonomy" id="97028"/>
    <lineage>
        <taxon>Eukaryota</taxon>
        <taxon>Viridiplantae</taxon>
        <taxon>Streptophyta</taxon>
        <taxon>Embryophyta</taxon>
        <taxon>Tracheophyta</taxon>
        <taxon>Spermatophyta</taxon>
        <taxon>Magnoliopsida</taxon>
        <taxon>eudicotyledons</taxon>
        <taxon>Gunneridae</taxon>
        <taxon>Pentapetalae</taxon>
        <taxon>rosids</taxon>
        <taxon>fabids</taxon>
        <taxon>Fabales</taxon>
        <taxon>Fabaceae</taxon>
        <taxon>Papilionoideae</taxon>
        <taxon>50 kb inversion clade</taxon>
        <taxon>NPAAA clade</taxon>
        <taxon>Hologalegina</taxon>
        <taxon>IRL clade</taxon>
        <taxon>Trifolieae</taxon>
        <taxon>Trifolium</taxon>
    </lineage>
</organism>
<dbReference type="PANTHER" id="PTHR31218">
    <property type="entry name" value="WAT1-RELATED PROTEIN"/>
    <property type="match status" value="1"/>
</dbReference>
<reference evidence="6 7" key="1">
    <citation type="journal article" date="2018" name="Front. Plant Sci.">
        <title>Red Clover (Trifolium pratense) and Zigzag Clover (T. medium) - A Picture of Genomic Similarities and Differences.</title>
        <authorList>
            <person name="Dluhosova J."/>
            <person name="Istvanek J."/>
            <person name="Nedelnik J."/>
            <person name="Repkova J."/>
        </authorList>
    </citation>
    <scope>NUCLEOTIDE SEQUENCE [LARGE SCALE GENOMIC DNA]</scope>
    <source>
        <strain evidence="7">cv. 10/8</strain>
        <tissue evidence="6">Leaf</tissue>
    </source>
</reference>
<feature type="transmembrane region" description="Helical" evidence="5">
    <location>
        <begin position="184"/>
        <end position="205"/>
    </location>
</feature>
<sequence>MTLLSKAVFNEGMKTSVFVFYRQLIGAMIMVPMALIFERIALALNVHGIALSYTSAMLGAAITNCLPASTFFFAVLLRLEKVNIRTKSGISKIGSVLLCIAGVAILAFYKGPQLGILSGYHHNNQYQEDNLSNGKKWILGAFLLFLATIMWSLWIIFQLLSSAIQSFVIAITFERDMEQWKLGWNMRLLAVVYCGVFVTAVAYYLQAWVIEKRGPIFPATWTPLSFIIATIGSVLFLGEPLRLGSVLGGILLVLSLYTVLWAKSKEAITRHQNSLPTQANIECADKVKTVDDVSSKPPQ</sequence>
<name>A0A392LZ78_9FABA</name>
<dbReference type="EMBL" id="LXQA010000915">
    <property type="protein sequence ID" value="MCH80313.1"/>
    <property type="molecule type" value="Genomic_DNA"/>
</dbReference>
<feature type="transmembrane region" description="Helical" evidence="5">
    <location>
        <begin position="20"/>
        <end position="37"/>
    </location>
</feature>
<dbReference type="Proteomes" id="UP000265520">
    <property type="component" value="Unassembled WGS sequence"/>
</dbReference>
<evidence type="ECO:0000313" key="6">
    <source>
        <dbReference type="EMBL" id="MCH80313.1"/>
    </source>
</evidence>
<protein>
    <submittedName>
        <fullName evidence="6">Auxin-induced protein 5NG4</fullName>
    </submittedName>
</protein>
<comment type="subcellular location">
    <subcellularLocation>
        <location evidence="1">Membrane</location>
        <topology evidence="1">Multi-pass membrane protein</topology>
    </subcellularLocation>
</comment>